<keyword evidence="2" id="KW-0547">Nucleotide-binding</keyword>
<evidence type="ECO:0000256" key="3">
    <source>
        <dbReference type="ARBA" id="ARBA00022840"/>
    </source>
</evidence>
<dbReference type="GO" id="GO:0005524">
    <property type="term" value="F:ATP binding"/>
    <property type="evidence" value="ECO:0007669"/>
    <property type="project" value="UniProtKB-KW"/>
</dbReference>
<evidence type="ECO:0000256" key="4">
    <source>
        <dbReference type="SAM" id="MobiDB-lite"/>
    </source>
</evidence>
<dbReference type="PANTHER" id="PTHR43392">
    <property type="entry name" value="AAA-TYPE ATPASE FAMILY PROTEIN / ANKYRIN REPEAT FAMILY PROTEIN"/>
    <property type="match status" value="1"/>
</dbReference>
<dbReference type="Gene3D" id="2.160.20.10">
    <property type="entry name" value="Single-stranded right-handed beta-helix, Pectin lyase-like"/>
    <property type="match status" value="3"/>
</dbReference>
<dbReference type="Gene3D" id="3.40.50.300">
    <property type="entry name" value="P-loop containing nucleotide triphosphate hydrolases"/>
    <property type="match status" value="2"/>
</dbReference>
<dbReference type="GO" id="GO:0016887">
    <property type="term" value="F:ATP hydrolysis activity"/>
    <property type="evidence" value="ECO:0007669"/>
    <property type="project" value="InterPro"/>
</dbReference>
<dbReference type="InterPro" id="IPR000641">
    <property type="entry name" value="CbxX/CfxQ"/>
</dbReference>
<dbReference type="InterPro" id="IPR003959">
    <property type="entry name" value="ATPase_AAA_core"/>
</dbReference>
<evidence type="ECO:0000256" key="1">
    <source>
        <dbReference type="ARBA" id="ARBA00010378"/>
    </source>
</evidence>
<dbReference type="AlphaFoldDB" id="A0A1Q9LJU5"/>
<comment type="caution">
    <text evidence="6">The sequence shown here is derived from an EMBL/GenBank/DDBJ whole genome shotgun (WGS) entry which is preliminary data.</text>
</comment>
<dbReference type="FunFam" id="3.40.50.300:FF:000216">
    <property type="entry name" value="Type VII secretion ATPase EccA"/>
    <property type="match status" value="1"/>
</dbReference>
<feature type="domain" description="AAA+ ATPase" evidence="5">
    <location>
        <begin position="609"/>
        <end position="750"/>
    </location>
</feature>
<dbReference type="InterPro" id="IPR050773">
    <property type="entry name" value="CbxX/CfxQ_RuBisCO_ESX"/>
</dbReference>
<evidence type="ECO:0000259" key="5">
    <source>
        <dbReference type="SMART" id="SM00382"/>
    </source>
</evidence>
<dbReference type="CDD" id="cd00009">
    <property type="entry name" value="AAA"/>
    <property type="match status" value="1"/>
</dbReference>
<feature type="region of interest" description="Disordered" evidence="4">
    <location>
        <begin position="531"/>
        <end position="567"/>
    </location>
</feature>
<feature type="domain" description="AAA+ ATPase" evidence="5">
    <location>
        <begin position="899"/>
        <end position="1098"/>
    </location>
</feature>
<dbReference type="SMART" id="SM00382">
    <property type="entry name" value="AAA"/>
    <property type="match status" value="2"/>
</dbReference>
<dbReference type="InterPro" id="IPR011050">
    <property type="entry name" value="Pectin_lyase_fold/virulence"/>
</dbReference>
<name>A0A1Q9LJU5_9PSEU</name>
<protein>
    <submittedName>
        <fullName evidence="6">ATPase</fullName>
    </submittedName>
</protein>
<dbReference type="EMBL" id="MKQR01000017">
    <property type="protein sequence ID" value="OLR92312.1"/>
    <property type="molecule type" value="Genomic_DNA"/>
</dbReference>
<evidence type="ECO:0000313" key="6">
    <source>
        <dbReference type="EMBL" id="OLR92312.1"/>
    </source>
</evidence>
<dbReference type="STRING" id="1193682.BJP25_22950"/>
<accession>A0A1Q9LJU5</accession>
<evidence type="ECO:0000256" key="2">
    <source>
        <dbReference type="ARBA" id="ARBA00022741"/>
    </source>
</evidence>
<dbReference type="Pfam" id="PF17866">
    <property type="entry name" value="AAA_lid_6"/>
    <property type="match status" value="1"/>
</dbReference>
<sequence>MVSADKPGSYPTITAALNAAGPGATISVLPGRYAENLVFTRLVTVVAEDGPGTVEVHSTQGSTVVSGAEAVQLRGLVLTSTDTKAPVVDVHGGEIALDECRISGSAWAAVLGRGQGRVALRGCDIANSAGAGIVVTSPVEGTVEDTALHDIGSSGVVLADRGALALRRTAVERVQGNGICVNDSARAVLEQVSVVGAGKPAVVVEKQGQAKARALTVSGSTALDLYLLTTGAVSIADSVFTGAPVQSAHIAAGSATELTGCRFTGAGRNAVHVTGGSAPRFTDCRVEDSGVGVIVEADSKPVFERTTVRGCKQGAVVVEGGADARFAGLRLAAESGPGVQVRAGSALALSDGVVEVRGETAVALSDSSRGVLSDLRITAVGGDGVALSGGARAEVTSALLRAGGVRVGADSAVGLRDSEVVEAAGDAVLVAGGGSATMTRCRVRGAGRNGVLIGAGGRAELRECEVTGAAADGVRVETTEPVLVSRCTLRDNAGEALRRPAEGDRVTVEQLTGAVVASGLEELSAAIPAVPAAAREERAPAGAEQPEHATGPNPEQSLGEAAGVEPSGPLGELDSLVGLASVKHEVKGLINLIKMSQRRQEMGLPMPPMSRHLVFAGPPGTGKTTVARLYGAVLAELGILSRGHMVEVARADLVGQYIGSTAIKTTEVVTKALGGVLFIDEAYTLTAQSGGSGPDFGQEAVDTLMKFMEDHRDELVVIVAGYSELMEKFLASNPGMASRFTRTIEFPNYSVDELVTITTNLCRKHYFELTEDATQALVDYFDGVPKNETFGNGRVARKLFEAMVGNQASRLAAQASTKDSELSRLTAEDLGAEITALSAAVGAKTDRSDAPTDPASQVRASRGWQRLEALVGQAGLREKAGPGLVRLAELVRARKPLNKQANLVLSGPRGTGRSEVARRYAQCLSELGLVPGGQLVRVGLGTDLTPQWPGQAGALLRAAVADASGGVLVVDVDDRPAEQWRAEAVESLVDGLRRLAGDPVVVLLGEHDALAALFSGSRALAQVFPQSWALEDYTDAELAELAVRRLLRRGHEVPDDVRAALADQVRDGDLRTAHAVHRFADRLAAAVASRTLAAADLRPAPALGPVPGLASVG</sequence>
<dbReference type="Pfam" id="PF13229">
    <property type="entry name" value="Beta_helix"/>
    <property type="match status" value="3"/>
</dbReference>
<organism evidence="6 7">
    <name type="scientific">Actinokineospora bangkokensis</name>
    <dbReference type="NCBI Taxonomy" id="1193682"/>
    <lineage>
        <taxon>Bacteria</taxon>
        <taxon>Bacillati</taxon>
        <taxon>Actinomycetota</taxon>
        <taxon>Actinomycetes</taxon>
        <taxon>Pseudonocardiales</taxon>
        <taxon>Pseudonocardiaceae</taxon>
        <taxon>Actinokineospora</taxon>
    </lineage>
</organism>
<keyword evidence="3" id="KW-0067">ATP-binding</keyword>
<dbReference type="SMART" id="SM00710">
    <property type="entry name" value="PbH1"/>
    <property type="match status" value="9"/>
</dbReference>
<dbReference type="InterPro" id="IPR006626">
    <property type="entry name" value="PbH1"/>
</dbReference>
<dbReference type="InterPro" id="IPR027417">
    <property type="entry name" value="P-loop_NTPase"/>
</dbReference>
<dbReference type="InterPro" id="IPR012334">
    <property type="entry name" value="Pectin_lyas_fold"/>
</dbReference>
<proteinExistence type="inferred from homology"/>
<evidence type="ECO:0000313" key="7">
    <source>
        <dbReference type="Proteomes" id="UP000186040"/>
    </source>
</evidence>
<dbReference type="SUPFAM" id="SSF51126">
    <property type="entry name" value="Pectin lyase-like"/>
    <property type="match status" value="3"/>
</dbReference>
<keyword evidence="7" id="KW-1185">Reference proteome</keyword>
<gene>
    <name evidence="6" type="ORF">BJP25_22950</name>
</gene>
<dbReference type="Pfam" id="PF00004">
    <property type="entry name" value="AAA"/>
    <property type="match status" value="1"/>
</dbReference>
<comment type="similarity">
    <text evidence="1">Belongs to the CbxX/CfxQ family.</text>
</comment>
<dbReference type="Proteomes" id="UP000186040">
    <property type="component" value="Unassembled WGS sequence"/>
</dbReference>
<dbReference type="InterPro" id="IPR041627">
    <property type="entry name" value="AAA_lid_6"/>
</dbReference>
<dbReference type="PANTHER" id="PTHR43392:SF2">
    <property type="entry name" value="AAA-TYPE ATPASE FAMILY PROTEIN _ ANKYRIN REPEAT FAMILY PROTEIN"/>
    <property type="match status" value="1"/>
</dbReference>
<dbReference type="PRINTS" id="PR00819">
    <property type="entry name" value="CBXCFQXSUPER"/>
</dbReference>
<dbReference type="OrthoDB" id="9806903at2"/>
<dbReference type="SUPFAM" id="SSF52540">
    <property type="entry name" value="P-loop containing nucleoside triphosphate hydrolases"/>
    <property type="match status" value="2"/>
</dbReference>
<dbReference type="Gene3D" id="1.10.8.60">
    <property type="match status" value="1"/>
</dbReference>
<reference evidence="6 7" key="1">
    <citation type="submission" date="2016-10" db="EMBL/GenBank/DDBJ databases">
        <title>The Draft Genome Sequence of Actinokineospora bangkokensis 44EHWT reveals the biosynthetic pathway of antifungal compounds Thailandins with unusual extender unit butylmalonyl-CoA.</title>
        <authorList>
            <person name="Greule A."/>
            <person name="Intra B."/>
            <person name="Flemming S."/>
            <person name="Rommel M.G."/>
            <person name="Panbangred W."/>
            <person name="Bechthold A."/>
        </authorList>
    </citation>
    <scope>NUCLEOTIDE SEQUENCE [LARGE SCALE GENOMIC DNA]</scope>
    <source>
        <strain evidence="6 7">44EHW</strain>
    </source>
</reference>
<dbReference type="InterPro" id="IPR003593">
    <property type="entry name" value="AAA+_ATPase"/>
</dbReference>
<dbReference type="InterPro" id="IPR039448">
    <property type="entry name" value="Beta_helix"/>
</dbReference>